<gene>
    <name evidence="3" type="ORF">HMPREF1991_02348</name>
</gene>
<dbReference type="InterPro" id="IPR020845">
    <property type="entry name" value="AMP-binding_CS"/>
</dbReference>
<accession>A0A069QP66</accession>
<dbReference type="InterPro" id="IPR045851">
    <property type="entry name" value="AMP-bd_C_sf"/>
</dbReference>
<organism evidence="3 4">
    <name type="scientific">Hoylesella loescheii DSM 19665 = JCM 12249 = ATCC 15930</name>
    <dbReference type="NCBI Taxonomy" id="1122985"/>
    <lineage>
        <taxon>Bacteria</taxon>
        <taxon>Pseudomonadati</taxon>
        <taxon>Bacteroidota</taxon>
        <taxon>Bacteroidia</taxon>
        <taxon>Bacteroidales</taxon>
        <taxon>Prevotellaceae</taxon>
        <taxon>Hoylesella</taxon>
    </lineage>
</organism>
<dbReference type="PROSITE" id="PS00455">
    <property type="entry name" value="AMP_BINDING"/>
    <property type="match status" value="1"/>
</dbReference>
<dbReference type="SUPFAM" id="SSF56801">
    <property type="entry name" value="Acetyl-CoA synthetase-like"/>
    <property type="match status" value="1"/>
</dbReference>
<feature type="domain" description="AMP-dependent synthetase/ligase" evidence="1">
    <location>
        <begin position="107"/>
        <end position="303"/>
    </location>
</feature>
<dbReference type="GO" id="GO:0006631">
    <property type="term" value="P:fatty acid metabolic process"/>
    <property type="evidence" value="ECO:0007669"/>
    <property type="project" value="TreeGrafter"/>
</dbReference>
<dbReference type="Proteomes" id="UP000027442">
    <property type="component" value="Unassembled WGS sequence"/>
</dbReference>
<feature type="domain" description="AMP-binding enzyme C-terminal" evidence="2">
    <location>
        <begin position="354"/>
        <end position="429"/>
    </location>
</feature>
<evidence type="ECO:0000313" key="3">
    <source>
        <dbReference type="EMBL" id="KDR51626.1"/>
    </source>
</evidence>
<dbReference type="RefSeq" id="WP_018966712.1">
    <property type="nucleotide sequence ID" value="NZ_KB899211.1"/>
</dbReference>
<sequence length="440" mass="47675">MLSIEARIERHAHTTPNKMVVVTADDSITYRQLYDQAVARAEHYKNMRGKGVVLTATSNIGFLVNYFATHISGAVAVLLPATATPEQVGRMEKALQGFTFPEGSADVLFTTGTTGAPKGAVISTLAIAANAENITHGQAYHPDITFIIPGQLNHLGCLSKVFATIATGATCHLMPKLDLNEFFAIAAKGNDMGIAAFLVPSCIRMLAKFGGTQMENLATKMAFIETGGDALDAATMADIHRQLPHTRLYNTYASTETGVVATFEFTHHHVAGCVGQALPHTRFTITPDGYIRCTGDTLMSGYLRMGEQTAYEPLASEGFTTCDWGEIDEQGSLRFKCRDSDVINTGGFKVSPQEVESVANSFAEVKACVCIAVPHPILGQALKLLVVADKQASINPKDLARRLKAHLETHQVPLFYEQVDALAQTPNGKIDRKWYRNNLS</sequence>
<dbReference type="GO" id="GO:0031956">
    <property type="term" value="F:medium-chain fatty acid-CoA ligase activity"/>
    <property type="evidence" value="ECO:0007669"/>
    <property type="project" value="TreeGrafter"/>
</dbReference>
<dbReference type="InterPro" id="IPR042099">
    <property type="entry name" value="ANL_N_sf"/>
</dbReference>
<dbReference type="Gene3D" id="3.30.300.30">
    <property type="match status" value="1"/>
</dbReference>
<evidence type="ECO:0000313" key="4">
    <source>
        <dbReference type="Proteomes" id="UP000027442"/>
    </source>
</evidence>
<keyword evidence="4" id="KW-1185">Reference proteome</keyword>
<dbReference type="InterPro" id="IPR025110">
    <property type="entry name" value="AMP-bd_C"/>
</dbReference>
<evidence type="ECO:0000259" key="1">
    <source>
        <dbReference type="Pfam" id="PF00501"/>
    </source>
</evidence>
<dbReference type="InterPro" id="IPR000873">
    <property type="entry name" value="AMP-dep_synth/lig_dom"/>
</dbReference>
<dbReference type="CDD" id="cd04433">
    <property type="entry name" value="AFD_class_I"/>
    <property type="match status" value="1"/>
</dbReference>
<dbReference type="PANTHER" id="PTHR43201:SF32">
    <property type="entry name" value="2-SUCCINYLBENZOATE--COA LIGASE, CHLOROPLASTIC_PEROXISOMAL"/>
    <property type="match status" value="1"/>
</dbReference>
<reference evidence="3 4" key="1">
    <citation type="submission" date="2013-08" db="EMBL/GenBank/DDBJ databases">
        <authorList>
            <person name="Weinstock G."/>
            <person name="Sodergren E."/>
            <person name="Wylie T."/>
            <person name="Fulton L."/>
            <person name="Fulton R."/>
            <person name="Fronick C."/>
            <person name="O'Laughlin M."/>
            <person name="Godfrey J."/>
            <person name="Miner T."/>
            <person name="Herter B."/>
            <person name="Appelbaum E."/>
            <person name="Cordes M."/>
            <person name="Lek S."/>
            <person name="Wollam A."/>
            <person name="Pepin K.H."/>
            <person name="Palsikar V.B."/>
            <person name="Mitreva M."/>
            <person name="Wilson R.K."/>
        </authorList>
    </citation>
    <scope>NUCLEOTIDE SEQUENCE [LARGE SCALE GENOMIC DNA]</scope>
    <source>
        <strain evidence="3 4">ATCC 15930</strain>
    </source>
</reference>
<protein>
    <submittedName>
        <fullName evidence="3">AMP-binding enzyme</fullName>
    </submittedName>
</protein>
<evidence type="ECO:0000259" key="2">
    <source>
        <dbReference type="Pfam" id="PF13193"/>
    </source>
</evidence>
<dbReference type="EMBL" id="JNGW01000098">
    <property type="protein sequence ID" value="KDR51626.1"/>
    <property type="molecule type" value="Genomic_DNA"/>
</dbReference>
<dbReference type="PATRIC" id="fig|1122985.7.peg.2434"/>
<dbReference type="Pfam" id="PF13193">
    <property type="entry name" value="AMP-binding_C"/>
    <property type="match status" value="1"/>
</dbReference>
<dbReference type="AlphaFoldDB" id="A0A069QP66"/>
<dbReference type="Gene3D" id="3.40.50.12780">
    <property type="entry name" value="N-terminal domain of ligase-like"/>
    <property type="match status" value="2"/>
</dbReference>
<dbReference type="HOGENOM" id="CLU_000022_59_0_10"/>
<dbReference type="eggNOG" id="COG0318">
    <property type="taxonomic scope" value="Bacteria"/>
</dbReference>
<comment type="caution">
    <text evidence="3">The sequence shown here is derived from an EMBL/GenBank/DDBJ whole genome shotgun (WGS) entry which is preliminary data.</text>
</comment>
<name>A0A069QP66_HOYLO</name>
<dbReference type="Pfam" id="PF00501">
    <property type="entry name" value="AMP-binding"/>
    <property type="match status" value="1"/>
</dbReference>
<proteinExistence type="predicted"/>
<dbReference type="PANTHER" id="PTHR43201">
    <property type="entry name" value="ACYL-COA SYNTHETASE"/>
    <property type="match status" value="1"/>
</dbReference>